<dbReference type="AlphaFoldDB" id="A0A7S3Z950"/>
<evidence type="ECO:0000256" key="1">
    <source>
        <dbReference type="SAM" id="MobiDB-lite"/>
    </source>
</evidence>
<feature type="compositionally biased region" description="Basic and acidic residues" evidence="1">
    <location>
        <begin position="221"/>
        <end position="236"/>
    </location>
</feature>
<evidence type="ECO:0000313" key="2">
    <source>
        <dbReference type="EMBL" id="CAE0675752.1"/>
    </source>
</evidence>
<protein>
    <submittedName>
        <fullName evidence="2">Uncharacterized protein</fullName>
    </submittedName>
</protein>
<organism evidence="2">
    <name type="scientific">Lotharella globosa</name>
    <dbReference type="NCBI Taxonomy" id="91324"/>
    <lineage>
        <taxon>Eukaryota</taxon>
        <taxon>Sar</taxon>
        <taxon>Rhizaria</taxon>
        <taxon>Cercozoa</taxon>
        <taxon>Chlorarachniophyceae</taxon>
        <taxon>Lotharella</taxon>
    </lineage>
</organism>
<accession>A0A7S3Z950</accession>
<reference evidence="2" key="1">
    <citation type="submission" date="2021-01" db="EMBL/GenBank/DDBJ databases">
        <authorList>
            <person name="Corre E."/>
            <person name="Pelletier E."/>
            <person name="Niang G."/>
            <person name="Scheremetjew M."/>
            <person name="Finn R."/>
            <person name="Kale V."/>
            <person name="Holt S."/>
            <person name="Cochrane G."/>
            <person name="Meng A."/>
            <person name="Brown T."/>
            <person name="Cohen L."/>
        </authorList>
    </citation>
    <scope>NUCLEOTIDE SEQUENCE</scope>
    <source>
        <strain evidence="2">CCCM811</strain>
    </source>
</reference>
<proteinExistence type="predicted"/>
<dbReference type="EMBL" id="HBIV01038718">
    <property type="protein sequence ID" value="CAE0675752.1"/>
    <property type="molecule type" value="Transcribed_RNA"/>
</dbReference>
<feature type="region of interest" description="Disordered" evidence="1">
    <location>
        <begin position="216"/>
        <end position="260"/>
    </location>
</feature>
<sequence length="390" mass="43222">MGDDSSDDEHVEVCLDEHGRIGGFSSCGISYDFRAFEAINRSDASLISKIKRDCVKSFSAQSSDSSGEYSAGHTFWIASNDKPKCLLEQIAKAIFEQHTGAVTDGSKNHTPLIAETSGAEFWSLCMESGDAVGWHWDKDYATESDGLNIHPHVATVTYLTDVGAPTMFLEKTVGSPIVGHSIAGPIKKGYLSWPQVGKHVSFDGRWLHGAPDELTDAFSRSNEDSRDSAEKEDTKSAKKRRNPPRSKKHQAKKSRKSTARLTSVPQRITFLVNVWLNHKPEYAKRMESRLQRKLSPALHRAPIRFVEHKFVETKKSFLDRRQKKSLRLTWPIAQSTTTPADLSLSLTNTAGANILGAAACGCLALKFREAEAQVLERRCSERLRSADGNC</sequence>
<gene>
    <name evidence="2" type="ORF">LGLO00237_LOCUS27529</name>
</gene>
<feature type="compositionally biased region" description="Basic residues" evidence="1">
    <location>
        <begin position="237"/>
        <end position="258"/>
    </location>
</feature>
<name>A0A7S3Z950_9EUKA</name>